<dbReference type="KEGG" id="cot:CORT_0E04120"/>
<organism evidence="3 4">
    <name type="scientific">Candida orthopsilosis (strain 90-125)</name>
    <name type="common">Yeast</name>
    <dbReference type="NCBI Taxonomy" id="1136231"/>
    <lineage>
        <taxon>Eukaryota</taxon>
        <taxon>Fungi</taxon>
        <taxon>Dikarya</taxon>
        <taxon>Ascomycota</taxon>
        <taxon>Saccharomycotina</taxon>
        <taxon>Pichiomycetes</taxon>
        <taxon>Debaryomycetaceae</taxon>
        <taxon>Candida/Lodderomyces clade</taxon>
        <taxon>Candida</taxon>
    </lineage>
</organism>
<evidence type="ECO:0000313" key="4">
    <source>
        <dbReference type="Proteomes" id="UP000005018"/>
    </source>
</evidence>
<dbReference type="PANTHER" id="PTHR15454:SF56">
    <property type="entry name" value="PROTEIN PHOSPHATASE 1 REGULATORY SUBUNIT 7-RELATED"/>
    <property type="match status" value="1"/>
</dbReference>
<keyword evidence="1" id="KW-0433">Leucine-rich repeat</keyword>
<evidence type="ECO:0000256" key="1">
    <source>
        <dbReference type="ARBA" id="ARBA00022614"/>
    </source>
</evidence>
<dbReference type="SUPFAM" id="SSF52058">
    <property type="entry name" value="L domain-like"/>
    <property type="match status" value="2"/>
</dbReference>
<dbReference type="InterPro" id="IPR032675">
    <property type="entry name" value="LRR_dom_sf"/>
</dbReference>
<dbReference type="EMBL" id="HE681723">
    <property type="protein sequence ID" value="CCG23998.1"/>
    <property type="molecule type" value="Genomic_DNA"/>
</dbReference>
<evidence type="ECO:0000256" key="2">
    <source>
        <dbReference type="ARBA" id="ARBA00022737"/>
    </source>
</evidence>
<dbReference type="GO" id="GO:0005737">
    <property type="term" value="C:cytoplasm"/>
    <property type="evidence" value="ECO:0007669"/>
    <property type="project" value="TreeGrafter"/>
</dbReference>
<dbReference type="Gene3D" id="3.80.10.10">
    <property type="entry name" value="Ribonuclease Inhibitor"/>
    <property type="match status" value="2"/>
</dbReference>
<evidence type="ECO:0000313" key="3">
    <source>
        <dbReference type="EMBL" id="CCG23998.1"/>
    </source>
</evidence>
<keyword evidence="2" id="KW-0677">Repeat</keyword>
<dbReference type="AlphaFoldDB" id="H8X770"/>
<sequence length="525" mass="59728">MQGSVSLMSPRLECIYLYEIAVEENAVTKVSEFIKRQLETTVKTFEWGSKGSFQAQDSTEVVSHTIMDVTSSPLTTLSISRQSPSRHLDWSSFEHLKSLTIMDLDDDSSQIVWSFPLRLEKLVICMCRLTDFTSIEGVLPLGLKRLEIGNIEWRVNSPVVDLLRLESLTYLELLSMTTGENIEQFVFPDSVEILHLTENPAFSFDQLLFPKFLHSLNISSSMLTSVDNVSFPESLLLLDIACNKLRSVIKVKFPQKLEKLDLEYNELKHFCKIKLSQTIKVINLRGNKLEKVDLSTNDKGEPLHLEKLKLQYNSTLTVDNLRLPSIVKCLRLSGCGLENLNGFQFPATIEELDLSENHLKQFNITFPKDSCLKICDLRQNELVLVDVDLPPSVSVLNLYDNRLEQIPPCVGGLPNLENLNLSSNMLREASCKFESKKLEYLNLECNEIEALCLVFHRVIYYGVPAINLQDNQEGVLGKIYLQSVDEMITLYTRGMIDSTAIHNPVTFTVEQLLRNLPEKRGIFVK</sequence>
<reference evidence="3 4" key="1">
    <citation type="journal article" date="2012" name="PLoS ONE">
        <title>Sequence and analysis of the genome of the pathogenic yeast Candida orthopsilosis.</title>
        <authorList>
            <person name="Riccombeni A."/>
            <person name="Vidanes G."/>
            <person name="Proux-Wera E."/>
            <person name="Wolfe K.H."/>
            <person name="Butler G."/>
        </authorList>
    </citation>
    <scope>NUCLEOTIDE SEQUENCE [LARGE SCALE GENOMIC DNA]</scope>
    <source>
        <strain evidence="3 4">Co 90-125</strain>
    </source>
</reference>
<dbReference type="Proteomes" id="UP000005018">
    <property type="component" value="Chromosome 5"/>
</dbReference>
<accession>H8X770</accession>
<name>H8X770_CANO9</name>
<dbReference type="SMART" id="SM00364">
    <property type="entry name" value="LRR_BAC"/>
    <property type="match status" value="6"/>
</dbReference>
<dbReference type="HOGENOM" id="CLU_518735_0_0_1"/>
<keyword evidence="4" id="KW-1185">Reference proteome</keyword>
<dbReference type="RefSeq" id="XP_003870129.1">
    <property type="nucleotide sequence ID" value="XM_003870080.1"/>
</dbReference>
<dbReference type="GeneID" id="14541060"/>
<proteinExistence type="predicted"/>
<gene>
    <name evidence="3" type="ORF">CORT_0E04120</name>
</gene>
<dbReference type="PANTHER" id="PTHR15454">
    <property type="entry name" value="NISCHARIN RELATED"/>
    <property type="match status" value="1"/>
</dbReference>
<dbReference type="OrthoDB" id="4025406at2759"/>
<protein>
    <submittedName>
        <fullName evidence="3">Atg1 protein</fullName>
    </submittedName>
</protein>